<organism evidence="1 2">
    <name type="scientific">Cuscuta campestris</name>
    <dbReference type="NCBI Taxonomy" id="132261"/>
    <lineage>
        <taxon>Eukaryota</taxon>
        <taxon>Viridiplantae</taxon>
        <taxon>Streptophyta</taxon>
        <taxon>Embryophyta</taxon>
        <taxon>Tracheophyta</taxon>
        <taxon>Spermatophyta</taxon>
        <taxon>Magnoliopsida</taxon>
        <taxon>eudicotyledons</taxon>
        <taxon>Gunneridae</taxon>
        <taxon>Pentapetalae</taxon>
        <taxon>asterids</taxon>
        <taxon>lamiids</taxon>
        <taxon>Solanales</taxon>
        <taxon>Convolvulaceae</taxon>
        <taxon>Cuscuteae</taxon>
        <taxon>Cuscuta</taxon>
        <taxon>Cuscuta subgen. Grammica</taxon>
        <taxon>Cuscuta sect. Cleistogrammica</taxon>
    </lineage>
</organism>
<keyword evidence="2" id="KW-1185">Reference proteome</keyword>
<sequence length="385" mass="42082">MVLRVTISDAPHLKEAIQAVPMPESKNVVVIWCPEYFAVLSALQHPPRPAGENPTTLLKLLPQSFLTYECTDHLFNAVLRIDDLEHLFSSARNLDAVVFSQSREVCNGLNDLGFLLAQFQRPLVQDSAGGDQPSSEEVNSSRMAMQIYGKFTEGEVKLAGACHDPSQNPLPPVATFLPPAFGRVMSALKAKGMPAVAIVVHKKEAFFLAAEGEVRFELSLTAENGLKWTRGDVGRSPVRFEFPMANLDVEPGSKLSAEVSLYKRSEKVFYLSRPIAKAFVQSQKAIRNTARRSPSSLSAKLIKAPVFVFRPTAANCPGLARVHWCSSNAGSLIRPATSPPIRPSFPYCWTVIKYPSSTTAVVRWCGGAVASFVYSLCLKSSVVKS</sequence>
<dbReference type="OrthoDB" id="1278679at2759"/>
<dbReference type="AlphaFoldDB" id="A0A484K7Z1"/>
<dbReference type="EMBL" id="OOIL02000204">
    <property type="protein sequence ID" value="VFQ61853.1"/>
    <property type="molecule type" value="Genomic_DNA"/>
</dbReference>
<protein>
    <submittedName>
        <fullName evidence="1">Uncharacterized protein</fullName>
    </submittedName>
</protein>
<reference evidence="1 2" key="1">
    <citation type="submission" date="2018-04" db="EMBL/GenBank/DDBJ databases">
        <authorList>
            <person name="Vogel A."/>
        </authorList>
    </citation>
    <scope>NUCLEOTIDE SEQUENCE [LARGE SCALE GENOMIC DNA]</scope>
</reference>
<evidence type="ECO:0000313" key="2">
    <source>
        <dbReference type="Proteomes" id="UP000595140"/>
    </source>
</evidence>
<evidence type="ECO:0000313" key="1">
    <source>
        <dbReference type="EMBL" id="VFQ61853.1"/>
    </source>
</evidence>
<dbReference type="Proteomes" id="UP000595140">
    <property type="component" value="Unassembled WGS sequence"/>
</dbReference>
<name>A0A484K7Z1_9ASTE</name>
<accession>A0A484K7Z1</accession>
<proteinExistence type="predicted"/>
<gene>
    <name evidence="1" type="ORF">CCAM_LOCUS3629</name>
</gene>